<name>A0A8W8IUM2_MAGGI</name>
<dbReference type="PANTHER" id="PTHR45836">
    <property type="entry name" value="SLIT HOMOLOG"/>
    <property type="match status" value="1"/>
</dbReference>
<organism evidence="8 9">
    <name type="scientific">Magallana gigas</name>
    <name type="common">Pacific oyster</name>
    <name type="synonym">Crassostrea gigas</name>
    <dbReference type="NCBI Taxonomy" id="29159"/>
    <lineage>
        <taxon>Eukaryota</taxon>
        <taxon>Metazoa</taxon>
        <taxon>Spiralia</taxon>
        <taxon>Lophotrochozoa</taxon>
        <taxon>Mollusca</taxon>
        <taxon>Bivalvia</taxon>
        <taxon>Autobranchia</taxon>
        <taxon>Pteriomorphia</taxon>
        <taxon>Ostreida</taxon>
        <taxon>Ostreoidea</taxon>
        <taxon>Ostreidae</taxon>
        <taxon>Magallana</taxon>
    </lineage>
</organism>
<dbReference type="GO" id="GO:0005509">
    <property type="term" value="F:calcium ion binding"/>
    <property type="evidence" value="ECO:0007669"/>
    <property type="project" value="InterPro"/>
</dbReference>
<dbReference type="Pfam" id="PF00008">
    <property type="entry name" value="EGF"/>
    <property type="match status" value="4"/>
</dbReference>
<evidence type="ECO:0000313" key="8">
    <source>
        <dbReference type="EnsemblMetazoa" id="G15656.1:cds"/>
    </source>
</evidence>
<dbReference type="InterPro" id="IPR049883">
    <property type="entry name" value="NOTCH1_EGF-like"/>
</dbReference>
<feature type="domain" description="EGF-like" evidence="7">
    <location>
        <begin position="315"/>
        <end position="351"/>
    </location>
</feature>
<dbReference type="GO" id="GO:0043235">
    <property type="term" value="C:receptor complex"/>
    <property type="evidence" value="ECO:0007669"/>
    <property type="project" value="TreeGrafter"/>
</dbReference>
<dbReference type="CDD" id="cd00054">
    <property type="entry name" value="EGF_CA"/>
    <property type="match status" value="10"/>
</dbReference>
<dbReference type="PROSITE" id="PS01187">
    <property type="entry name" value="EGF_CA"/>
    <property type="match status" value="4"/>
</dbReference>
<dbReference type="SUPFAM" id="SSF57625">
    <property type="entry name" value="Invertebrate chitin-binding proteins"/>
    <property type="match status" value="1"/>
</dbReference>
<dbReference type="PANTHER" id="PTHR45836:SF13">
    <property type="entry name" value="PROTEIN CRUMBS"/>
    <property type="match status" value="1"/>
</dbReference>
<dbReference type="PROSITE" id="PS00010">
    <property type="entry name" value="ASX_HYDROXYL"/>
    <property type="match status" value="9"/>
</dbReference>
<keyword evidence="9" id="KW-1185">Reference proteome</keyword>
<dbReference type="FunFam" id="2.10.25.10:FF:000151">
    <property type="entry name" value="FAT atypical cadherin 4"/>
    <property type="match status" value="2"/>
</dbReference>
<feature type="domain" description="EGF-like" evidence="7">
    <location>
        <begin position="238"/>
        <end position="274"/>
    </location>
</feature>
<evidence type="ECO:0000256" key="1">
    <source>
        <dbReference type="ARBA" id="ARBA00022536"/>
    </source>
</evidence>
<comment type="caution">
    <text evidence="6">Lacks conserved residue(s) required for the propagation of feature annotation.</text>
</comment>
<dbReference type="SMART" id="SM00181">
    <property type="entry name" value="EGF"/>
    <property type="match status" value="10"/>
</dbReference>
<dbReference type="PROSITE" id="PS01186">
    <property type="entry name" value="EGF_2"/>
    <property type="match status" value="9"/>
</dbReference>
<feature type="domain" description="EGF-like" evidence="7">
    <location>
        <begin position="276"/>
        <end position="313"/>
    </location>
</feature>
<feature type="disulfide bond" evidence="6">
    <location>
        <begin position="226"/>
        <end position="235"/>
    </location>
</feature>
<dbReference type="PROSITE" id="PS50026">
    <property type="entry name" value="EGF_3"/>
    <property type="match status" value="10"/>
</dbReference>
<dbReference type="GO" id="GO:0007411">
    <property type="term" value="P:axon guidance"/>
    <property type="evidence" value="ECO:0007669"/>
    <property type="project" value="TreeGrafter"/>
</dbReference>
<dbReference type="InterPro" id="IPR036508">
    <property type="entry name" value="Chitin-bd_dom_sf"/>
</dbReference>
<keyword evidence="5" id="KW-0325">Glycoprotein</keyword>
<feature type="domain" description="EGF-like" evidence="7">
    <location>
        <begin position="129"/>
        <end position="165"/>
    </location>
</feature>
<evidence type="ECO:0000256" key="4">
    <source>
        <dbReference type="ARBA" id="ARBA00023157"/>
    </source>
</evidence>
<keyword evidence="4 6" id="KW-1015">Disulfide bond</keyword>
<dbReference type="InterPro" id="IPR001881">
    <property type="entry name" value="EGF-like_Ca-bd_dom"/>
</dbReference>
<dbReference type="Proteomes" id="UP000005408">
    <property type="component" value="Unassembled WGS sequence"/>
</dbReference>
<evidence type="ECO:0000256" key="6">
    <source>
        <dbReference type="PROSITE-ProRule" id="PRU00076"/>
    </source>
</evidence>
<dbReference type="InterPro" id="IPR000742">
    <property type="entry name" value="EGF"/>
</dbReference>
<evidence type="ECO:0000259" key="7">
    <source>
        <dbReference type="PROSITE" id="PS50026"/>
    </source>
</evidence>
<dbReference type="SUPFAM" id="SSF57196">
    <property type="entry name" value="EGF/Laminin"/>
    <property type="match status" value="4"/>
</dbReference>
<feature type="disulfide bond" evidence="6">
    <location>
        <begin position="155"/>
        <end position="164"/>
    </location>
</feature>
<feature type="domain" description="EGF-like" evidence="7">
    <location>
        <begin position="53"/>
        <end position="89"/>
    </location>
</feature>
<feature type="disulfide bond" evidence="6">
    <location>
        <begin position="379"/>
        <end position="388"/>
    </location>
</feature>
<keyword evidence="2" id="KW-0732">Signal</keyword>
<evidence type="ECO:0000256" key="2">
    <source>
        <dbReference type="ARBA" id="ARBA00022729"/>
    </source>
</evidence>
<dbReference type="PRINTS" id="PR00010">
    <property type="entry name" value="EGFBLOOD"/>
</dbReference>
<dbReference type="FunFam" id="2.10.25.10:FF:000005">
    <property type="entry name" value="Fibrillin 2"/>
    <property type="match status" value="1"/>
</dbReference>
<feature type="disulfide bond" evidence="6">
    <location>
        <begin position="303"/>
        <end position="312"/>
    </location>
</feature>
<dbReference type="AlphaFoldDB" id="A0A8W8IUM2"/>
<dbReference type="SUPFAM" id="SSF57184">
    <property type="entry name" value="Growth factor receptor domain"/>
    <property type="match status" value="2"/>
</dbReference>
<evidence type="ECO:0000256" key="3">
    <source>
        <dbReference type="ARBA" id="ARBA00022737"/>
    </source>
</evidence>
<dbReference type="GO" id="GO:0007219">
    <property type="term" value="P:Notch signaling pathway"/>
    <property type="evidence" value="ECO:0007669"/>
    <property type="project" value="TreeGrafter"/>
</dbReference>
<feature type="disulfide bond" evidence="6">
    <location>
        <begin position="41"/>
        <end position="50"/>
    </location>
</feature>
<accession>A0A8W8IUM2</accession>
<feature type="domain" description="EGF-like" evidence="7">
    <location>
        <begin position="167"/>
        <end position="195"/>
    </location>
</feature>
<dbReference type="GO" id="GO:0009986">
    <property type="term" value="C:cell surface"/>
    <property type="evidence" value="ECO:0007669"/>
    <property type="project" value="TreeGrafter"/>
</dbReference>
<dbReference type="FunFam" id="2.10.25.10:FF:000173">
    <property type="entry name" value="Neurogenic locus notch protein 2"/>
    <property type="match status" value="1"/>
</dbReference>
<keyword evidence="3" id="KW-0677">Repeat</keyword>
<dbReference type="InterPro" id="IPR051355">
    <property type="entry name" value="Notch/Slit_guidance"/>
</dbReference>
<dbReference type="GO" id="GO:0008061">
    <property type="term" value="F:chitin binding"/>
    <property type="evidence" value="ECO:0007669"/>
    <property type="project" value="InterPro"/>
</dbReference>
<dbReference type="PROSITE" id="PS00022">
    <property type="entry name" value="EGF_1"/>
    <property type="match status" value="6"/>
</dbReference>
<dbReference type="InterPro" id="IPR018097">
    <property type="entry name" value="EGF_Ca-bd_CS"/>
</dbReference>
<dbReference type="InterPro" id="IPR009030">
    <property type="entry name" value="Growth_fac_rcpt_cys_sf"/>
</dbReference>
<dbReference type="Gene3D" id="2.10.25.10">
    <property type="entry name" value="Laminin"/>
    <property type="match status" value="10"/>
</dbReference>
<feature type="disulfide bond" evidence="6">
    <location>
        <begin position="117"/>
        <end position="126"/>
    </location>
</feature>
<feature type="domain" description="EGF-like" evidence="7">
    <location>
        <begin position="199"/>
        <end position="236"/>
    </location>
</feature>
<dbReference type="FunFam" id="2.10.25.10:FF:000122">
    <property type="entry name" value="Protein crumbs homolog 2"/>
    <property type="match status" value="1"/>
</dbReference>
<feature type="domain" description="EGF-like" evidence="7">
    <location>
        <begin position="353"/>
        <end position="389"/>
    </location>
</feature>
<reference evidence="8" key="1">
    <citation type="submission" date="2022-08" db="UniProtKB">
        <authorList>
            <consortium name="EnsemblMetazoa"/>
        </authorList>
    </citation>
    <scope>IDENTIFICATION</scope>
    <source>
        <strain evidence="8">05x7-T-G4-1.051#20</strain>
    </source>
</reference>
<feature type="domain" description="EGF-like" evidence="7">
    <location>
        <begin position="91"/>
        <end position="127"/>
    </location>
</feature>
<feature type="disulfide bond" evidence="6">
    <location>
        <begin position="264"/>
        <end position="273"/>
    </location>
</feature>
<feature type="disulfide bond" evidence="6">
    <location>
        <begin position="341"/>
        <end position="350"/>
    </location>
</feature>
<sequence length="652" mass="72780">MLFGSWEGKHCDIDFNECLHNQPCKHNGTCLNNEGSYECECTAGWTGHDCQTDVDECINSPCKHDGTCYNNEGSYFCNCTDGWQGQNCEKDVNECESSPCANNGTCINNLGSYTCDCTEGWKNPDCKTDTNECTEFPCQHNGTCLNNEGSYKCDCTAGWKDKDCKTDVNECINDPCNNGGVCINTDGSYKCDCTEGWGDKNECLIEGLCENGGTCVDTQGSYKCKCILGWGGQNCEKDVNECNQLPCENGGTCMNNDGSFTCICKEGWDGPTCQNDVNECLENNPCMNNGTCSNTRGSYRCACPSGWTGKHCEKDVNECLFSPCKNGGTCQNTRGSFKCQCTPGWESQTCDKDVDECKNTPCKNGAECQNNEGSFMCQCTEGWTGQHCDKGIFTTSAREQLASRNVSIQCDIKNLAEWKNLIVARNKVPVIRVLPDGTAQSRFHKARVVVEPTMPDDDINLKITFASFRCMDEGLYTCMIDQNQKTSQDMEAIVTTPPRNTPQLTKIEELYGESHVDFNCTGNPGYPDGELKFEVMLSNDTEFRPFQFYSSKVTNEDRKCVRSQLVNTTFLFNVEWNQAKIRCTNGPNYDETNIYIIPPQICSRVPVNRSVRHPYNKNKYITCTREAPQARYCPGSTCFDERSQQCTFTCNR</sequence>
<dbReference type="InterPro" id="IPR000152">
    <property type="entry name" value="EGF-type_Asp/Asn_hydroxyl_site"/>
</dbReference>
<dbReference type="FunFam" id="2.10.25.10:FF:000125">
    <property type="entry name" value="Neurogenic locus notch protein-like"/>
    <property type="match status" value="4"/>
</dbReference>
<feature type="domain" description="EGF-like" evidence="7">
    <location>
        <begin position="14"/>
        <end position="51"/>
    </location>
</feature>
<dbReference type="SMART" id="SM00179">
    <property type="entry name" value="EGF_CA"/>
    <property type="match status" value="10"/>
</dbReference>
<evidence type="ECO:0000313" key="9">
    <source>
        <dbReference type="Proteomes" id="UP000005408"/>
    </source>
</evidence>
<dbReference type="GO" id="GO:0005886">
    <property type="term" value="C:plasma membrane"/>
    <property type="evidence" value="ECO:0007669"/>
    <property type="project" value="TreeGrafter"/>
</dbReference>
<evidence type="ECO:0000256" key="5">
    <source>
        <dbReference type="ARBA" id="ARBA00023180"/>
    </source>
</evidence>
<dbReference type="Pfam" id="PF07645">
    <property type="entry name" value="EGF_CA"/>
    <property type="match status" value="6"/>
</dbReference>
<feature type="disulfide bond" evidence="6">
    <location>
        <begin position="79"/>
        <end position="88"/>
    </location>
</feature>
<protein>
    <recommendedName>
        <fullName evidence="7">EGF-like domain-containing protein</fullName>
    </recommendedName>
</protein>
<proteinExistence type="predicted"/>
<keyword evidence="1 6" id="KW-0245">EGF-like domain</keyword>
<dbReference type="EnsemblMetazoa" id="G15656.1">
    <property type="protein sequence ID" value="G15656.1:cds"/>
    <property type="gene ID" value="G15656"/>
</dbReference>